<dbReference type="Gene3D" id="3.40.50.1240">
    <property type="entry name" value="Phosphoglycerate mutase-like"/>
    <property type="match status" value="1"/>
</dbReference>
<dbReference type="PANTHER" id="PTHR48100:SF1">
    <property type="entry name" value="HISTIDINE PHOSPHATASE FAMILY PROTEIN-RELATED"/>
    <property type="match status" value="1"/>
</dbReference>
<evidence type="ECO:0000313" key="3">
    <source>
        <dbReference type="EMBL" id="TSD62803.1"/>
    </source>
</evidence>
<dbReference type="Pfam" id="PF00300">
    <property type="entry name" value="His_Phos_1"/>
    <property type="match status" value="1"/>
</dbReference>
<feature type="active site" description="Tele-phosphohistidine intermediate" evidence="1">
    <location>
        <position position="48"/>
    </location>
</feature>
<dbReference type="OrthoDB" id="5296884at2"/>
<organism evidence="3 4">
    <name type="scientific">Aeromicrobium piscarium</name>
    <dbReference type="NCBI Taxonomy" id="2590901"/>
    <lineage>
        <taxon>Bacteria</taxon>
        <taxon>Bacillati</taxon>
        <taxon>Actinomycetota</taxon>
        <taxon>Actinomycetes</taxon>
        <taxon>Propionibacteriales</taxon>
        <taxon>Nocardioidaceae</taxon>
        <taxon>Aeromicrobium</taxon>
    </lineage>
</organism>
<feature type="active site" description="Proton donor/acceptor" evidence="1">
    <location>
        <position position="124"/>
    </location>
</feature>
<evidence type="ECO:0000313" key="4">
    <source>
        <dbReference type="Proteomes" id="UP000316988"/>
    </source>
</evidence>
<dbReference type="SMART" id="SM00855">
    <property type="entry name" value="PGAM"/>
    <property type="match status" value="1"/>
</dbReference>
<dbReference type="CDD" id="cd07067">
    <property type="entry name" value="HP_PGM_like"/>
    <property type="match status" value="1"/>
</dbReference>
<name>A0A554S921_9ACTN</name>
<evidence type="ECO:0000256" key="2">
    <source>
        <dbReference type="PIRSR" id="PIRSR613078-2"/>
    </source>
</evidence>
<gene>
    <name evidence="3" type="ORF">FNM00_10545</name>
</gene>
<feature type="binding site" evidence="2">
    <location>
        <position position="100"/>
    </location>
    <ligand>
        <name>substrate</name>
    </ligand>
</feature>
<sequence length="240" mass="25804">MPRVQSHPGPYVRVRAVTPAGDTAGRSAPARGWSAPSNEATTLILVRHGVTGLTERKAFSGSGGEDPELTAAGHEQAVRAADWLAARGEVDAVVTSPLRRTRQTAEHVAGRFGVRALVEEDLMETSFGDWDGFTFGEIRERWPAELTAWLASTDIAPPGGESFEEVATRVERARERLVSRFAGQTVVVVTHVSPIKLLVARALGAPIRSVYAMELAPASISTVAWWRDGNASLRAFNAVP</sequence>
<dbReference type="EMBL" id="VLNT01000007">
    <property type="protein sequence ID" value="TSD62803.1"/>
    <property type="molecule type" value="Genomic_DNA"/>
</dbReference>
<dbReference type="InterPro" id="IPR050275">
    <property type="entry name" value="PGM_Phosphatase"/>
</dbReference>
<dbReference type="InterPro" id="IPR013078">
    <property type="entry name" value="His_Pase_superF_clade-1"/>
</dbReference>
<accession>A0A554S921</accession>
<dbReference type="GO" id="GO:0016791">
    <property type="term" value="F:phosphatase activity"/>
    <property type="evidence" value="ECO:0007669"/>
    <property type="project" value="TreeGrafter"/>
</dbReference>
<dbReference type="Proteomes" id="UP000316988">
    <property type="component" value="Unassembled WGS sequence"/>
</dbReference>
<dbReference type="AlphaFoldDB" id="A0A554S921"/>
<dbReference type="PANTHER" id="PTHR48100">
    <property type="entry name" value="BROAD-SPECIFICITY PHOSPHATASE YOR283W-RELATED"/>
    <property type="match status" value="1"/>
</dbReference>
<reference evidence="3 4" key="1">
    <citation type="submission" date="2019-07" db="EMBL/GenBank/DDBJ databases">
        <authorList>
            <person name="Zhao L.H."/>
        </authorList>
    </citation>
    <scope>NUCLEOTIDE SEQUENCE [LARGE SCALE GENOMIC DNA]</scope>
    <source>
        <strain evidence="3 4">Co35</strain>
    </source>
</reference>
<dbReference type="SUPFAM" id="SSF53254">
    <property type="entry name" value="Phosphoglycerate mutase-like"/>
    <property type="match status" value="1"/>
</dbReference>
<dbReference type="InterPro" id="IPR029033">
    <property type="entry name" value="His_PPase_superfam"/>
</dbReference>
<protein>
    <submittedName>
        <fullName evidence="3">Histidine phosphatase family protein</fullName>
    </submittedName>
</protein>
<proteinExistence type="predicted"/>
<evidence type="ECO:0000256" key="1">
    <source>
        <dbReference type="PIRSR" id="PIRSR613078-1"/>
    </source>
</evidence>
<comment type="caution">
    <text evidence="3">The sequence shown here is derived from an EMBL/GenBank/DDBJ whole genome shotgun (WGS) entry which is preliminary data.</text>
</comment>
<dbReference type="GO" id="GO:0005737">
    <property type="term" value="C:cytoplasm"/>
    <property type="evidence" value="ECO:0007669"/>
    <property type="project" value="TreeGrafter"/>
</dbReference>
<keyword evidence="4" id="KW-1185">Reference proteome</keyword>